<dbReference type="GO" id="GO:0009236">
    <property type="term" value="P:cobalamin biosynthetic process"/>
    <property type="evidence" value="ECO:0007669"/>
    <property type="project" value="UniProtKB-UniPathway"/>
</dbReference>
<dbReference type="InterPro" id="IPR021744">
    <property type="entry name" value="CbiG_N"/>
</dbReference>
<accession>G5J834</accession>
<comment type="pathway">
    <text evidence="1">Cofactor biosynthesis; adenosylcobalamin biosynthesis.</text>
</comment>
<evidence type="ECO:0000256" key="1">
    <source>
        <dbReference type="ARBA" id="ARBA00004953"/>
    </source>
</evidence>
<organism evidence="10 11">
    <name type="scientific">Crocosphaera watsonii WH 0003</name>
    <dbReference type="NCBI Taxonomy" id="423471"/>
    <lineage>
        <taxon>Bacteria</taxon>
        <taxon>Bacillati</taxon>
        <taxon>Cyanobacteriota</taxon>
        <taxon>Cyanophyceae</taxon>
        <taxon>Oscillatoriophycideae</taxon>
        <taxon>Chroococcales</taxon>
        <taxon>Aphanothecaceae</taxon>
        <taxon>Crocosphaera</taxon>
    </lineage>
</organism>
<dbReference type="InterPro" id="IPR051810">
    <property type="entry name" value="Precorrin_MeTrfase"/>
</dbReference>
<evidence type="ECO:0000256" key="4">
    <source>
        <dbReference type="ARBA" id="ARBA00022679"/>
    </source>
</evidence>
<feature type="domain" description="Cobalamin biosynthesis central region" evidence="9">
    <location>
        <begin position="142"/>
        <end position="233"/>
    </location>
</feature>
<dbReference type="GO" id="GO:0008168">
    <property type="term" value="F:methyltransferase activity"/>
    <property type="evidence" value="ECO:0007669"/>
    <property type="project" value="UniProtKB-KW"/>
</dbReference>
<dbReference type="Gene3D" id="3.30.950.10">
    <property type="entry name" value="Methyltransferase, Cobalt-precorrin-4 Transmethylase, Domain 2"/>
    <property type="match status" value="1"/>
</dbReference>
<proteinExistence type="predicted"/>
<dbReference type="Pfam" id="PF01890">
    <property type="entry name" value="CbiG_C"/>
    <property type="match status" value="1"/>
</dbReference>
<dbReference type="InterPro" id="IPR006363">
    <property type="entry name" value="Cbl_synth_CobJ/CibH_dom"/>
</dbReference>
<keyword evidence="2" id="KW-0169">Cobalamin biosynthesis</keyword>
<dbReference type="GeneID" id="88767141"/>
<dbReference type="InterPro" id="IPR002750">
    <property type="entry name" value="CobE/GbiG_C"/>
</dbReference>
<dbReference type="NCBIfam" id="TIGR01466">
    <property type="entry name" value="cobJ_cbiH"/>
    <property type="match status" value="1"/>
</dbReference>
<dbReference type="Proteomes" id="UP000003477">
    <property type="component" value="Unassembled WGS sequence"/>
</dbReference>
<dbReference type="PANTHER" id="PTHR47036:SF1">
    <property type="entry name" value="COBALT-FACTOR III C(17)-METHYLTRANSFERASE-RELATED"/>
    <property type="match status" value="1"/>
</dbReference>
<evidence type="ECO:0000256" key="5">
    <source>
        <dbReference type="ARBA" id="ARBA00022691"/>
    </source>
</evidence>
<feature type="domain" description="CobE/GbiG C-terminal" evidence="7">
    <location>
        <begin position="236"/>
        <end position="371"/>
    </location>
</feature>
<dbReference type="EMBL" id="AESD01000535">
    <property type="protein sequence ID" value="EHJ11626.1"/>
    <property type="molecule type" value="Genomic_DNA"/>
</dbReference>
<dbReference type="InterPro" id="IPR035996">
    <property type="entry name" value="4pyrrol_Methylase_sf"/>
</dbReference>
<sequence length="630" mass="69057">MTLFAAFKPIAAIATTPQSTQLLHPLCQSLTATLYVPETLSLIDSTTCHYQGSLKNHLATIWAENRAFIFCLATGAVIRLISPLLEDKASDPAIIVVEPTGQYVISLCSGHQGGADRLAQLIAQQLNATPIITGASHSLNLPAIDILGLPFGWRKGPGDWTGVSHAIACQKRVQVIQEAGSKLWQDNLPQNHPFYFGFPEIGENNLIEARVWISATKRKFAEGSTLPKVQWYPRVLWVGIGCIRGTSQGLIESAIEKIFQKYHLATEAIAGIATIDIKADEVGIVEYCQEKQYPLLTYSSDVLNTIKVPNPSEVVKEEVGTPSVAEAAAIYGANYWFNYGGSGDKVGLEKSLLVTKQVVKSDNEAVTVAIAQSQLEYTGKEGKIYLVGMGPGSLEQMTPAAKTAINQADAIIGYSLYLELIQSLQRPGQIVESLPITKEKERAQRAIYLAKWGLSVAVISSGDCGIYGMAGLVLEELKNINWDGKNPSIEVFPGITALQAAAARVGTPLMHDFCAISLSDLLTPWDVIKKRLEAAAIGDFVTALYNPRSQTRQNQIIEAQTIFLQHRNHQTPVALVRCAYRQDENIILTNLQEMLEHKIDMLTTVLIGNSSTFSHQNWMITPRGYNQFRR</sequence>
<dbReference type="SUPFAM" id="SSF159664">
    <property type="entry name" value="CobE/GbiG C-terminal domain-like"/>
    <property type="match status" value="1"/>
</dbReference>
<dbReference type="RefSeq" id="WP_007311636.1">
    <property type="nucleotide sequence ID" value="NZ_AESD01000535.1"/>
</dbReference>
<dbReference type="Gene3D" id="3.40.50.11220">
    <property type="match status" value="1"/>
</dbReference>
<dbReference type="GO" id="GO:0032259">
    <property type="term" value="P:methylation"/>
    <property type="evidence" value="ECO:0007669"/>
    <property type="project" value="UniProtKB-KW"/>
</dbReference>
<feature type="domain" description="Cobalamin synthesis G N-terminal" evidence="8">
    <location>
        <begin position="57"/>
        <end position="136"/>
    </location>
</feature>
<protein>
    <submittedName>
        <fullName evidence="10">Cobalamin biosynthesis protein CbiG / Cobalt-precorrin-3b C17-methyltransferase</fullName>
    </submittedName>
</protein>
<evidence type="ECO:0000259" key="9">
    <source>
        <dbReference type="Pfam" id="PF11761"/>
    </source>
</evidence>
<keyword evidence="4 10" id="KW-0808">Transferase</keyword>
<evidence type="ECO:0000256" key="2">
    <source>
        <dbReference type="ARBA" id="ARBA00022573"/>
    </source>
</evidence>
<evidence type="ECO:0000256" key="3">
    <source>
        <dbReference type="ARBA" id="ARBA00022603"/>
    </source>
</evidence>
<gene>
    <name evidence="10" type="ORF">CWATWH0003_3618</name>
</gene>
<dbReference type="InterPro" id="IPR021745">
    <property type="entry name" value="CbiG_mid"/>
</dbReference>
<reference evidence="10 11" key="1">
    <citation type="journal article" date="2011" name="Front. Microbiol.">
        <title>Two Strains of Crocosphaera watsonii with Highly Conserved Genomes are Distinguished by Strain-Specific Features.</title>
        <authorList>
            <person name="Bench S.R."/>
            <person name="Ilikchyan I.N."/>
            <person name="Tripp H.J."/>
            <person name="Zehr J.P."/>
        </authorList>
    </citation>
    <scope>NUCLEOTIDE SEQUENCE [LARGE SCALE GENOMIC DNA]</scope>
    <source>
        <strain evidence="10 11">WH 0003</strain>
    </source>
</reference>
<keyword evidence="3 10" id="KW-0489">Methyltransferase</keyword>
<keyword evidence="5" id="KW-0949">S-adenosyl-L-methionine</keyword>
<dbReference type="Gene3D" id="3.30.420.180">
    <property type="entry name" value="CobE/GbiG C-terminal domain"/>
    <property type="match status" value="1"/>
</dbReference>
<feature type="domain" description="Tetrapyrrole methylase" evidence="6">
    <location>
        <begin position="383"/>
        <end position="594"/>
    </location>
</feature>
<dbReference type="UniPathway" id="UPA00148"/>
<dbReference type="SUPFAM" id="SSF159672">
    <property type="entry name" value="CbiG N-terminal domain-like"/>
    <property type="match status" value="1"/>
</dbReference>
<dbReference type="InterPro" id="IPR014777">
    <property type="entry name" value="4pyrrole_Mease_sub1"/>
</dbReference>
<dbReference type="InterPro" id="IPR036518">
    <property type="entry name" value="CobE/GbiG_C_sf"/>
</dbReference>
<dbReference type="InterPro" id="IPR038029">
    <property type="entry name" value="GbiG_N_sf"/>
</dbReference>
<dbReference type="PATRIC" id="fig|423471.3.peg.3399"/>
<dbReference type="InterPro" id="IPR000878">
    <property type="entry name" value="4pyrrol_Mease"/>
</dbReference>
<name>G5J834_CROWT</name>
<dbReference type="SUPFAM" id="SSF53790">
    <property type="entry name" value="Tetrapyrrole methylase"/>
    <property type="match status" value="1"/>
</dbReference>
<dbReference type="PANTHER" id="PTHR47036">
    <property type="entry name" value="COBALT-FACTOR III C(17)-METHYLTRANSFERASE-RELATED"/>
    <property type="match status" value="1"/>
</dbReference>
<dbReference type="CDD" id="cd11646">
    <property type="entry name" value="Precorrin_3B_C17_MT"/>
    <property type="match status" value="1"/>
</dbReference>
<dbReference type="Pfam" id="PF00590">
    <property type="entry name" value="TP_methylase"/>
    <property type="match status" value="1"/>
</dbReference>
<dbReference type="InterPro" id="IPR014776">
    <property type="entry name" value="4pyrrole_Mease_sub2"/>
</dbReference>
<evidence type="ECO:0000313" key="10">
    <source>
        <dbReference type="EMBL" id="EHJ11626.1"/>
    </source>
</evidence>
<evidence type="ECO:0000259" key="8">
    <source>
        <dbReference type="Pfam" id="PF11760"/>
    </source>
</evidence>
<dbReference type="Pfam" id="PF11761">
    <property type="entry name" value="CbiG_mid"/>
    <property type="match status" value="1"/>
</dbReference>
<dbReference type="Pfam" id="PF11760">
    <property type="entry name" value="CbiG_N"/>
    <property type="match status" value="1"/>
</dbReference>
<comment type="caution">
    <text evidence="10">The sequence shown here is derived from an EMBL/GenBank/DDBJ whole genome shotgun (WGS) entry which is preliminary data.</text>
</comment>
<evidence type="ECO:0000313" key="11">
    <source>
        <dbReference type="Proteomes" id="UP000003477"/>
    </source>
</evidence>
<evidence type="ECO:0000259" key="6">
    <source>
        <dbReference type="Pfam" id="PF00590"/>
    </source>
</evidence>
<dbReference type="AlphaFoldDB" id="G5J834"/>
<evidence type="ECO:0000259" key="7">
    <source>
        <dbReference type="Pfam" id="PF01890"/>
    </source>
</evidence>
<dbReference type="Gene3D" id="3.40.1010.10">
    <property type="entry name" value="Cobalt-precorrin-4 Transmethylase, Domain 1"/>
    <property type="match status" value="1"/>
</dbReference>